<name>X8CET4_MYCXE</name>
<gene>
    <name evidence="1" type="ORF">I553_1328</name>
</gene>
<protein>
    <submittedName>
        <fullName evidence="1">Uncharacterized protein</fullName>
    </submittedName>
</protein>
<reference evidence="1" key="1">
    <citation type="submission" date="2014-01" db="EMBL/GenBank/DDBJ databases">
        <authorList>
            <person name="Brown-Elliot B."/>
            <person name="Wallace R."/>
            <person name="Lenaerts A."/>
            <person name="Ordway D."/>
            <person name="DeGroote M.A."/>
            <person name="Parker T."/>
            <person name="Sizemore C."/>
            <person name="Tallon L.J."/>
            <person name="Sadzewicz L.K."/>
            <person name="Sengamalay N."/>
            <person name="Fraser C.M."/>
            <person name="Hine E."/>
            <person name="Shefchek K.A."/>
            <person name="Das S.P."/>
            <person name="Tettelin H."/>
        </authorList>
    </citation>
    <scope>NUCLEOTIDE SEQUENCE [LARGE SCALE GENOMIC DNA]</scope>
    <source>
        <strain evidence="1">4042</strain>
    </source>
</reference>
<sequence length="78" mass="8571">MRCTAWNRFLVSGRATAMRFDEFTEKHGLVVSPVNRFAGFLVEVGAPKGWEPFDSAPGFVCGLVATIRASTCFVPTRC</sequence>
<evidence type="ECO:0000313" key="1">
    <source>
        <dbReference type="EMBL" id="EUA54619.1"/>
    </source>
</evidence>
<comment type="caution">
    <text evidence="1">The sequence shown here is derived from an EMBL/GenBank/DDBJ whole genome shotgun (WGS) entry which is preliminary data.</text>
</comment>
<proteinExistence type="predicted"/>
<organism evidence="1">
    <name type="scientific">Mycobacterium xenopi 4042</name>
    <dbReference type="NCBI Taxonomy" id="1299334"/>
    <lineage>
        <taxon>Bacteria</taxon>
        <taxon>Bacillati</taxon>
        <taxon>Actinomycetota</taxon>
        <taxon>Actinomycetes</taxon>
        <taxon>Mycobacteriales</taxon>
        <taxon>Mycobacteriaceae</taxon>
        <taxon>Mycobacterium</taxon>
    </lineage>
</organism>
<dbReference type="EMBL" id="JAOB01000032">
    <property type="protein sequence ID" value="EUA54619.1"/>
    <property type="molecule type" value="Genomic_DNA"/>
</dbReference>
<accession>X8CET4</accession>
<dbReference type="AlphaFoldDB" id="X8CET4"/>